<keyword evidence="3" id="KW-0560">Oxidoreductase</keyword>
<accession>A0A0W8FBE2</accession>
<name>A0A0W8FBE2_9ZZZZ</name>
<dbReference type="InterPro" id="IPR008331">
    <property type="entry name" value="Ferritin_DPS_dom"/>
</dbReference>
<dbReference type="GO" id="GO:0042802">
    <property type="term" value="F:identical protein binding"/>
    <property type="evidence" value="ECO:0007669"/>
    <property type="project" value="UniProtKB-ARBA"/>
</dbReference>
<evidence type="ECO:0000256" key="1">
    <source>
        <dbReference type="ARBA" id="ARBA00022434"/>
    </source>
</evidence>
<dbReference type="InterPro" id="IPR009078">
    <property type="entry name" value="Ferritin-like_SF"/>
</dbReference>
<dbReference type="InterPro" id="IPR012347">
    <property type="entry name" value="Ferritin-like"/>
</dbReference>
<keyword evidence="4" id="KW-0408">Iron</keyword>
<gene>
    <name evidence="6" type="ORF">ASZ90_012088</name>
</gene>
<dbReference type="Pfam" id="PF00210">
    <property type="entry name" value="Ferritin"/>
    <property type="match status" value="1"/>
</dbReference>
<proteinExistence type="predicted"/>
<dbReference type="GO" id="GO:0008198">
    <property type="term" value="F:ferrous iron binding"/>
    <property type="evidence" value="ECO:0007669"/>
    <property type="project" value="TreeGrafter"/>
</dbReference>
<dbReference type="PANTHER" id="PTHR11431:SF127">
    <property type="entry name" value="BACTERIAL NON-HEME FERRITIN"/>
    <property type="match status" value="1"/>
</dbReference>
<dbReference type="EMBL" id="LNQE01001394">
    <property type="protein sequence ID" value="KUG18201.1"/>
    <property type="molecule type" value="Genomic_DNA"/>
</dbReference>
<dbReference type="InterPro" id="IPR009040">
    <property type="entry name" value="Ferritin-like_diiron"/>
</dbReference>
<dbReference type="SUPFAM" id="SSF47240">
    <property type="entry name" value="Ferritin-like"/>
    <property type="match status" value="1"/>
</dbReference>
<dbReference type="PANTHER" id="PTHR11431">
    <property type="entry name" value="FERRITIN"/>
    <property type="match status" value="1"/>
</dbReference>
<keyword evidence="1" id="KW-0409">Iron storage</keyword>
<protein>
    <submittedName>
        <fullName evidence="6">Ferritin-like protein 2</fullName>
    </submittedName>
</protein>
<evidence type="ECO:0000256" key="3">
    <source>
        <dbReference type="ARBA" id="ARBA00023002"/>
    </source>
</evidence>
<evidence type="ECO:0000256" key="4">
    <source>
        <dbReference type="ARBA" id="ARBA00023004"/>
    </source>
</evidence>
<dbReference type="InterPro" id="IPR041719">
    <property type="entry name" value="Ferritin_prok"/>
</dbReference>
<comment type="caution">
    <text evidence="6">The sequence shown here is derived from an EMBL/GenBank/DDBJ whole genome shotgun (WGS) entry which is preliminary data.</text>
</comment>
<dbReference type="FunFam" id="1.20.1260.10:FF:000001">
    <property type="entry name" value="Non-heme ferritin"/>
    <property type="match status" value="1"/>
</dbReference>
<reference evidence="6" key="1">
    <citation type="journal article" date="2015" name="Proc. Natl. Acad. Sci. U.S.A.">
        <title>Networks of energetic and metabolic interactions define dynamics in microbial communities.</title>
        <authorList>
            <person name="Embree M."/>
            <person name="Liu J.K."/>
            <person name="Al-Bassam M.M."/>
            <person name="Zengler K."/>
        </authorList>
    </citation>
    <scope>NUCLEOTIDE SEQUENCE</scope>
</reference>
<feature type="domain" description="Ferritin-like diiron" evidence="5">
    <location>
        <begin position="1"/>
        <end position="145"/>
    </location>
</feature>
<organism evidence="6">
    <name type="scientific">hydrocarbon metagenome</name>
    <dbReference type="NCBI Taxonomy" id="938273"/>
    <lineage>
        <taxon>unclassified sequences</taxon>
        <taxon>metagenomes</taxon>
        <taxon>ecological metagenomes</taxon>
    </lineage>
</organism>
<evidence type="ECO:0000259" key="5">
    <source>
        <dbReference type="PROSITE" id="PS50905"/>
    </source>
</evidence>
<dbReference type="PROSITE" id="PS50905">
    <property type="entry name" value="FERRITIN_LIKE"/>
    <property type="match status" value="1"/>
</dbReference>
<keyword evidence="2" id="KW-0479">Metal-binding</keyword>
<dbReference type="GO" id="GO:0008199">
    <property type="term" value="F:ferric iron binding"/>
    <property type="evidence" value="ECO:0007669"/>
    <property type="project" value="InterPro"/>
</dbReference>
<dbReference type="AlphaFoldDB" id="A0A0W8FBE2"/>
<dbReference type="GO" id="GO:0004322">
    <property type="term" value="F:ferroxidase activity"/>
    <property type="evidence" value="ECO:0007669"/>
    <property type="project" value="TreeGrafter"/>
</dbReference>
<evidence type="ECO:0000256" key="2">
    <source>
        <dbReference type="ARBA" id="ARBA00022723"/>
    </source>
</evidence>
<dbReference type="CDD" id="cd01055">
    <property type="entry name" value="Nonheme_Ferritin"/>
    <property type="match status" value="1"/>
</dbReference>
<sequence length="174" mass="20016">MLSERMNEALNYQANRELYSSYLYLSMSYYFESIGFRGFASWMRVQAGEELVHTMKLLDYVAASGEKAKMLAVEAPQHSWESPQQAFAHVWEHERAVTRMIHDLVAVAESESDAMTRKFLQWYVDEQVEEEESSDGVLKRVLAAGNDPKALRAADEELGKRGFKFPRGFQMFPS</sequence>
<dbReference type="GO" id="GO:0006879">
    <property type="term" value="P:intracellular iron ion homeostasis"/>
    <property type="evidence" value="ECO:0007669"/>
    <property type="project" value="UniProtKB-KW"/>
</dbReference>
<evidence type="ECO:0000313" key="6">
    <source>
        <dbReference type="EMBL" id="KUG18201.1"/>
    </source>
</evidence>
<dbReference type="GO" id="GO:0006826">
    <property type="term" value="P:iron ion transport"/>
    <property type="evidence" value="ECO:0007669"/>
    <property type="project" value="InterPro"/>
</dbReference>
<dbReference type="InterPro" id="IPR001519">
    <property type="entry name" value="Ferritin"/>
</dbReference>
<dbReference type="Gene3D" id="1.20.1260.10">
    <property type="match status" value="1"/>
</dbReference>
<dbReference type="GO" id="GO:0005829">
    <property type="term" value="C:cytosol"/>
    <property type="evidence" value="ECO:0007669"/>
    <property type="project" value="TreeGrafter"/>
</dbReference>